<feature type="compositionally biased region" description="Basic and acidic residues" evidence="3">
    <location>
        <begin position="1"/>
        <end position="12"/>
    </location>
</feature>
<dbReference type="SUPFAM" id="SSF48208">
    <property type="entry name" value="Six-hairpin glycosidases"/>
    <property type="match status" value="1"/>
</dbReference>
<feature type="region of interest" description="Disordered" evidence="3">
    <location>
        <begin position="1"/>
        <end position="21"/>
    </location>
</feature>
<keyword evidence="5" id="KW-1185">Reference proteome</keyword>
<sequence>MTQPENHMHADHAGTSNVNDAADAHSLSTTGVEGKGALKGIPSQQWRHVQRDALVEFSKNAQLPGGFGYLDANGKHQADHGVELWINGRFTHVYACEVLRGNEQARDLLDHGIHALLHSLRDPVNDGWFAAVTANGQEPFTDADRVKQSYSHAFVVLAAASALQAGHPQAQELLDAALGLTEKYWWEPQFGRVREAANEDWSEFDSYRGINANMHTVESFLAVYDATGQRRYLDRAVAICRFVLEGARGNDWRIVEHYAQDWTPQPEYNRDKPADPFRPFGATVGHAFEWARLALQAAVVYSRLGEDVAWAQDAFNLIHAGVQDGWEVDGAPGFVYTTDFEGRAVTHERMHWVVCEALNAAYVARHAQAEWGLEVDPKYEEWEAQWWQYADKYLITAPGKWREELDQNNELSEKTWTGMPEIYHAYQALVLPDGDYAVSFAEAAHA</sequence>
<dbReference type="RefSeq" id="WP_313271751.1">
    <property type="nucleotide sequence ID" value="NZ_JASXSX010000001.1"/>
</dbReference>
<dbReference type="PANTHER" id="PTHR15108">
    <property type="entry name" value="N-ACYLGLUCOSAMINE-2-EPIMERASE"/>
    <property type="match status" value="1"/>
</dbReference>
<dbReference type="Proteomes" id="UP001247542">
    <property type="component" value="Unassembled WGS sequence"/>
</dbReference>
<keyword evidence="2" id="KW-0413">Isomerase</keyword>
<evidence type="ECO:0000256" key="3">
    <source>
        <dbReference type="SAM" id="MobiDB-lite"/>
    </source>
</evidence>
<dbReference type="InterPro" id="IPR012341">
    <property type="entry name" value="6hp_glycosidase-like_sf"/>
</dbReference>
<accession>A0ABU3I8F2</accession>
<organism evidence="4 5">
    <name type="scientific">Gleimia hominis</name>
    <dbReference type="NCBI Taxonomy" id="595468"/>
    <lineage>
        <taxon>Bacteria</taxon>
        <taxon>Bacillati</taxon>
        <taxon>Actinomycetota</taxon>
        <taxon>Actinomycetes</taxon>
        <taxon>Actinomycetales</taxon>
        <taxon>Actinomycetaceae</taxon>
        <taxon>Gleimia</taxon>
    </lineage>
</organism>
<dbReference type="InterPro" id="IPR008928">
    <property type="entry name" value="6-hairpin_glycosidase_sf"/>
</dbReference>
<reference evidence="4 5" key="1">
    <citation type="submission" date="2023-06" db="EMBL/GenBank/DDBJ databases">
        <title>Draft genome sequence of Gleimia hominis type strain CCUG 57540T.</title>
        <authorList>
            <person name="Salva-Serra F."/>
            <person name="Cardew S."/>
            <person name="Jensie Markopoulos S."/>
            <person name="Ohlen M."/>
            <person name="Inganas E."/>
            <person name="Svensson-Stadler L."/>
            <person name="Moore E.R.B."/>
        </authorList>
    </citation>
    <scope>NUCLEOTIDE SEQUENCE [LARGE SCALE GENOMIC DNA]</scope>
    <source>
        <strain evidence="4 5">CCUG 57540</strain>
    </source>
</reference>
<gene>
    <name evidence="4" type="ORF">QS713_01110</name>
</gene>
<dbReference type="Pfam" id="PF07221">
    <property type="entry name" value="GlcNAc_2-epim"/>
    <property type="match status" value="1"/>
</dbReference>
<proteinExistence type="inferred from homology"/>
<dbReference type="EMBL" id="JASXSX010000001">
    <property type="protein sequence ID" value="MDT3766667.1"/>
    <property type="molecule type" value="Genomic_DNA"/>
</dbReference>
<name>A0ABU3I8F2_9ACTO</name>
<protein>
    <submittedName>
        <fullName evidence="4">AGE family epimerase/isomerase</fullName>
    </submittedName>
</protein>
<evidence type="ECO:0000313" key="4">
    <source>
        <dbReference type="EMBL" id="MDT3766667.1"/>
    </source>
</evidence>
<comment type="caution">
    <text evidence="4">The sequence shown here is derived from an EMBL/GenBank/DDBJ whole genome shotgun (WGS) entry which is preliminary data.</text>
</comment>
<evidence type="ECO:0000313" key="5">
    <source>
        <dbReference type="Proteomes" id="UP001247542"/>
    </source>
</evidence>
<evidence type="ECO:0000256" key="1">
    <source>
        <dbReference type="ARBA" id="ARBA00008558"/>
    </source>
</evidence>
<dbReference type="InterPro" id="IPR010819">
    <property type="entry name" value="AGE/CE"/>
</dbReference>
<evidence type="ECO:0000256" key="2">
    <source>
        <dbReference type="ARBA" id="ARBA00023235"/>
    </source>
</evidence>
<comment type="similarity">
    <text evidence="1">Belongs to the N-acylglucosamine 2-epimerase family.</text>
</comment>
<dbReference type="Gene3D" id="1.50.10.10">
    <property type="match status" value="1"/>
</dbReference>